<keyword evidence="10" id="KW-1185">Reference proteome</keyword>
<dbReference type="GO" id="GO:0009252">
    <property type="term" value="P:peptidoglycan biosynthetic process"/>
    <property type="evidence" value="ECO:0007669"/>
    <property type="project" value="UniProtKB-KW"/>
</dbReference>
<dbReference type="RefSeq" id="WP_147065305.1">
    <property type="nucleotide sequence ID" value="NZ_BAABDN010000002.1"/>
</dbReference>
<feature type="transmembrane region" description="Helical" evidence="8">
    <location>
        <begin position="403"/>
        <end position="421"/>
    </location>
</feature>
<dbReference type="EMBL" id="BKBA01000009">
    <property type="protein sequence ID" value="GEQ14286.1"/>
    <property type="molecule type" value="Genomic_DNA"/>
</dbReference>
<feature type="transmembrane region" description="Helical" evidence="8">
    <location>
        <begin position="244"/>
        <end position="268"/>
    </location>
</feature>
<evidence type="ECO:0000313" key="9">
    <source>
        <dbReference type="EMBL" id="GEQ14286.1"/>
    </source>
</evidence>
<feature type="transmembrane region" description="Helical" evidence="8">
    <location>
        <begin position="498"/>
        <end position="520"/>
    </location>
</feature>
<protein>
    <submittedName>
        <fullName evidence="9">Membrane protein</fullName>
    </submittedName>
</protein>
<dbReference type="InterPro" id="IPR051050">
    <property type="entry name" value="Lipid_II_flippase_MurJ/MviN"/>
</dbReference>
<feature type="transmembrane region" description="Helical" evidence="8">
    <location>
        <begin position="203"/>
        <end position="224"/>
    </location>
</feature>
<comment type="caution">
    <text evidence="9">The sequence shown here is derived from an EMBL/GenBank/DDBJ whole genome shotgun (WGS) entry which is preliminary data.</text>
</comment>
<keyword evidence="6 8" id="KW-1133">Transmembrane helix</keyword>
<evidence type="ECO:0000313" key="10">
    <source>
        <dbReference type="Proteomes" id="UP000321793"/>
    </source>
</evidence>
<dbReference type="GO" id="GO:0008360">
    <property type="term" value="P:regulation of cell shape"/>
    <property type="evidence" value="ECO:0007669"/>
    <property type="project" value="UniProtKB-KW"/>
</dbReference>
<dbReference type="PRINTS" id="PR01806">
    <property type="entry name" value="VIRFACTRMVIN"/>
</dbReference>
<dbReference type="PANTHER" id="PTHR47019">
    <property type="entry name" value="LIPID II FLIPPASE MURJ"/>
    <property type="match status" value="1"/>
</dbReference>
<dbReference type="OrthoDB" id="4350032at2"/>
<organism evidence="9 10">
    <name type="scientific">Knoellia locipacati</name>
    <dbReference type="NCBI Taxonomy" id="882824"/>
    <lineage>
        <taxon>Bacteria</taxon>
        <taxon>Bacillati</taxon>
        <taxon>Actinomycetota</taxon>
        <taxon>Actinomycetes</taxon>
        <taxon>Micrococcales</taxon>
        <taxon>Intrasporangiaceae</taxon>
        <taxon>Knoellia</taxon>
    </lineage>
</organism>
<dbReference type="PANTHER" id="PTHR47019:SF1">
    <property type="entry name" value="LIPID II FLIPPASE MURJ"/>
    <property type="match status" value="1"/>
</dbReference>
<dbReference type="GO" id="GO:0015648">
    <property type="term" value="F:lipid-linked peptidoglycan transporter activity"/>
    <property type="evidence" value="ECO:0007669"/>
    <property type="project" value="TreeGrafter"/>
</dbReference>
<dbReference type="GO" id="GO:0005886">
    <property type="term" value="C:plasma membrane"/>
    <property type="evidence" value="ECO:0007669"/>
    <property type="project" value="UniProtKB-SubCell"/>
</dbReference>
<comment type="subcellular location">
    <subcellularLocation>
        <location evidence="1">Cell membrane</location>
        <topology evidence="1">Multi-pass membrane protein</topology>
    </subcellularLocation>
</comment>
<evidence type="ECO:0000256" key="6">
    <source>
        <dbReference type="ARBA" id="ARBA00022989"/>
    </source>
</evidence>
<sequence>MSARRAAAGIAGAAGLIAVTTLFARFAGVARIFVFADSVRARGVGEVYQSVNALPNVLFEVAAGGILAAVAVPLIAHWLGAGERERADGIASVLLTWALVVLVPLALLLWVAAPAISGLMVEDFDPQAREVGARLLRIFAIQLPLYGIGIILTGLLQAHRRFLMAALAPLLSSVVVLGSYLWYGSLTDGETAPSRVGDDALTVLGWGTTLGVVALSLPLVVPALRTGWRWRPSLRLAPSDAKRIGGLAGAGIVALLAQQAAVLATMWLTNHSGDRGAFPVYQYVQAVYVLPYAVLAVPVAVSAFPALASRTGAGEEVGATLARALRGVLVLTGLSVGVLLAAAPAIGAFFQLLDSRRGDAGSSPASLSAMSGALVTYAPGLVGFGLTALLTRALYVKGRPLHAALAVAAGWLVAMLPIAVVGPDQGPGATLRALGLASSLGMTLSGVLLCLLVRREWGEDATRGAARTTGALVVAAAVALGVGDLVTHGRALDDLVEVLVVGVAAGAAALVAGLVVLGWADREMMGDVLRRGRARRRGGEAS</sequence>
<dbReference type="Pfam" id="PF03023">
    <property type="entry name" value="MurJ"/>
    <property type="match status" value="1"/>
</dbReference>
<feature type="transmembrane region" description="Helical" evidence="8">
    <location>
        <begin position="328"/>
        <end position="350"/>
    </location>
</feature>
<gene>
    <name evidence="9" type="ORF">KLO01_23330</name>
</gene>
<evidence type="ECO:0000256" key="2">
    <source>
        <dbReference type="ARBA" id="ARBA00022475"/>
    </source>
</evidence>
<feature type="transmembrane region" description="Helical" evidence="8">
    <location>
        <begin position="465"/>
        <end position="486"/>
    </location>
</feature>
<keyword evidence="7 8" id="KW-0472">Membrane</keyword>
<evidence type="ECO:0000256" key="1">
    <source>
        <dbReference type="ARBA" id="ARBA00004651"/>
    </source>
</evidence>
<feature type="transmembrane region" description="Helical" evidence="8">
    <location>
        <begin position="57"/>
        <end position="79"/>
    </location>
</feature>
<dbReference type="Proteomes" id="UP000321793">
    <property type="component" value="Unassembled WGS sequence"/>
</dbReference>
<evidence type="ECO:0000256" key="4">
    <source>
        <dbReference type="ARBA" id="ARBA00022960"/>
    </source>
</evidence>
<evidence type="ECO:0000256" key="3">
    <source>
        <dbReference type="ARBA" id="ARBA00022692"/>
    </source>
</evidence>
<feature type="transmembrane region" description="Helical" evidence="8">
    <location>
        <begin position="91"/>
        <end position="116"/>
    </location>
</feature>
<dbReference type="InterPro" id="IPR004268">
    <property type="entry name" value="MurJ"/>
</dbReference>
<feature type="transmembrane region" description="Helical" evidence="8">
    <location>
        <begin position="288"/>
        <end position="307"/>
    </location>
</feature>
<evidence type="ECO:0000256" key="7">
    <source>
        <dbReference type="ARBA" id="ARBA00023136"/>
    </source>
</evidence>
<keyword evidence="4" id="KW-0133">Cell shape</keyword>
<reference evidence="9 10" key="1">
    <citation type="submission" date="2019-07" db="EMBL/GenBank/DDBJ databases">
        <title>Whole genome shotgun sequence of Knoellia locipacati NBRC 109775.</title>
        <authorList>
            <person name="Hosoyama A."/>
            <person name="Uohara A."/>
            <person name="Ohji S."/>
            <person name="Ichikawa N."/>
        </authorList>
    </citation>
    <scope>NUCLEOTIDE SEQUENCE [LARGE SCALE GENOMIC DNA]</scope>
    <source>
        <strain evidence="9 10">NBRC 109775</strain>
    </source>
</reference>
<accession>A0A512T253</accession>
<feature type="transmembrane region" description="Helical" evidence="8">
    <location>
        <begin position="136"/>
        <end position="155"/>
    </location>
</feature>
<feature type="transmembrane region" description="Helical" evidence="8">
    <location>
        <begin position="433"/>
        <end position="453"/>
    </location>
</feature>
<dbReference type="GO" id="GO:0034204">
    <property type="term" value="P:lipid translocation"/>
    <property type="evidence" value="ECO:0007669"/>
    <property type="project" value="TreeGrafter"/>
</dbReference>
<feature type="transmembrane region" description="Helical" evidence="8">
    <location>
        <begin position="370"/>
        <end position="391"/>
    </location>
</feature>
<name>A0A512T253_9MICO</name>
<evidence type="ECO:0000256" key="8">
    <source>
        <dbReference type="SAM" id="Phobius"/>
    </source>
</evidence>
<dbReference type="AlphaFoldDB" id="A0A512T253"/>
<keyword evidence="2" id="KW-1003">Cell membrane</keyword>
<keyword evidence="5" id="KW-0573">Peptidoglycan synthesis</keyword>
<proteinExistence type="predicted"/>
<feature type="transmembrane region" description="Helical" evidence="8">
    <location>
        <begin position="162"/>
        <end position="183"/>
    </location>
</feature>
<evidence type="ECO:0000256" key="5">
    <source>
        <dbReference type="ARBA" id="ARBA00022984"/>
    </source>
</evidence>
<keyword evidence="3 8" id="KW-0812">Transmembrane</keyword>